<keyword evidence="3" id="KW-1003">Cell membrane</keyword>
<feature type="domain" description="ABC transmembrane type-1" evidence="8">
    <location>
        <begin position="125"/>
        <end position="305"/>
    </location>
</feature>
<evidence type="ECO:0000256" key="1">
    <source>
        <dbReference type="ARBA" id="ARBA00004651"/>
    </source>
</evidence>
<dbReference type="AlphaFoldDB" id="A0A365UAC4"/>
<feature type="transmembrane region" description="Helical" evidence="7">
    <location>
        <begin position="104"/>
        <end position="123"/>
    </location>
</feature>
<dbReference type="GO" id="GO:0031460">
    <property type="term" value="P:glycine betaine transport"/>
    <property type="evidence" value="ECO:0007669"/>
    <property type="project" value="TreeGrafter"/>
</dbReference>
<evidence type="ECO:0000313" key="10">
    <source>
        <dbReference type="Proteomes" id="UP000253370"/>
    </source>
</evidence>
<evidence type="ECO:0000313" key="9">
    <source>
        <dbReference type="EMBL" id="RBI85919.1"/>
    </source>
</evidence>
<keyword evidence="4 7" id="KW-0812">Transmembrane</keyword>
<evidence type="ECO:0000256" key="3">
    <source>
        <dbReference type="ARBA" id="ARBA00022475"/>
    </source>
</evidence>
<gene>
    <name evidence="9" type="ORF">DRV85_09405</name>
</gene>
<feature type="transmembrane region" description="Helical" evidence="7">
    <location>
        <begin position="172"/>
        <end position="198"/>
    </location>
</feature>
<feature type="transmembrane region" description="Helical" evidence="7">
    <location>
        <begin position="544"/>
        <end position="572"/>
    </location>
</feature>
<dbReference type="GO" id="GO:0015871">
    <property type="term" value="P:choline transport"/>
    <property type="evidence" value="ECO:0007669"/>
    <property type="project" value="TreeGrafter"/>
</dbReference>
<dbReference type="Gene3D" id="1.10.3720.10">
    <property type="entry name" value="MetI-like"/>
    <property type="match status" value="2"/>
</dbReference>
<feature type="transmembrane region" description="Helical" evidence="7">
    <location>
        <begin position="288"/>
        <end position="309"/>
    </location>
</feature>
<feature type="transmembrane region" description="Helical" evidence="7">
    <location>
        <begin position="44"/>
        <end position="63"/>
    </location>
</feature>
<feature type="transmembrane region" description="Helical" evidence="7">
    <location>
        <begin position="329"/>
        <end position="349"/>
    </location>
</feature>
<feature type="transmembrane region" description="Helical" evidence="7">
    <location>
        <begin position="501"/>
        <end position="524"/>
    </location>
</feature>
<dbReference type="Pfam" id="PF00528">
    <property type="entry name" value="BPD_transp_1"/>
    <property type="match status" value="2"/>
</dbReference>
<dbReference type="PANTHER" id="PTHR47737:SF1">
    <property type="entry name" value="GLYCINE BETAINE_PROLINE BETAINE TRANSPORT SYSTEM PERMEASE PROTEIN PROW"/>
    <property type="match status" value="1"/>
</dbReference>
<keyword evidence="10" id="KW-1185">Reference proteome</keyword>
<dbReference type="SUPFAM" id="SSF161098">
    <property type="entry name" value="MetI-like"/>
    <property type="match status" value="2"/>
</dbReference>
<keyword evidence="2 7" id="KW-0813">Transport</keyword>
<evidence type="ECO:0000256" key="7">
    <source>
        <dbReference type="RuleBase" id="RU363032"/>
    </source>
</evidence>
<dbReference type="PROSITE" id="PS50928">
    <property type="entry name" value="ABC_TM1"/>
    <property type="match status" value="2"/>
</dbReference>
<dbReference type="FunFam" id="1.10.3720.10:FF:000001">
    <property type="entry name" value="Glycine betaine ABC transporter, permease"/>
    <property type="match status" value="2"/>
</dbReference>
<evidence type="ECO:0000256" key="4">
    <source>
        <dbReference type="ARBA" id="ARBA00022692"/>
    </source>
</evidence>
<sequence length="695" mass="74311">MRAALASRDGRLWLGVGAFCLLCFLLAPRVVWIGEYPDALVIPFASWITTGMSAFVDSFRWLFRALAALVDVPLVGVRTALQATPWLVVMVLACALAWRARGPGLALLTACALGYMVVTGYWVQSMNTLALVVVSVPLSVAVGFGMGVAAAYSERVNRIVQPTLDFMQTIPAFAYLIPILFLFGFGPAVGLIASAIYAAPPMVRNTILGLRSVPAGVRESGVMSGCTPRQGFWQVEVPTALPQIMVGVNQTTMAALSMVIIAAIIGGFDDIGWEVLSTMRKAQFGQSLLAGLVIALLAIVLDRISFGLARNRFAGETPDERAARRQRTWATAVALALGALLLAMLFPVFDDYPRDLRVYPAGQLNEAVNWFLRHYSGAMDALKNTVLFFGMLPFRIGLNQAVSPFTWGFALEPWMTAAYGVAAAALFLWLLWRGRAGGALAVALVAVLLWWGTTGLPWPVVIAAATALGFQTGGLRTAGFVAASLIFVLVNGLWEPLMLSVYLCGIAVAISFAIGGALGVWAAHNDGVSAFLRPINDTLQTMPQFVLLIPALMLFKVGEFTALLAIISYAIVPPVRYVEHALRNLPQGTVEAARQMGCTPWQILTQVKLPLALPGIMLGLNQTIMYALSMLVIAALVGTQGLGQQVYLALSQADMGMGVVTGLSMALLAMTADRILQAASRRHQEKLAVGTAAPA</sequence>
<feature type="domain" description="ABC transmembrane type-1" evidence="8">
    <location>
        <begin position="497"/>
        <end position="676"/>
    </location>
</feature>
<feature type="transmembrane region" description="Helical" evidence="7">
    <location>
        <begin position="624"/>
        <end position="643"/>
    </location>
</feature>
<feature type="transmembrane region" description="Helical" evidence="7">
    <location>
        <begin position="414"/>
        <end position="432"/>
    </location>
</feature>
<organism evidence="9 10">
    <name type="scientific">Rhodosalinus halophilus</name>
    <dbReference type="NCBI Taxonomy" id="2259333"/>
    <lineage>
        <taxon>Bacteria</taxon>
        <taxon>Pseudomonadati</taxon>
        <taxon>Pseudomonadota</taxon>
        <taxon>Alphaproteobacteria</taxon>
        <taxon>Rhodobacterales</taxon>
        <taxon>Paracoccaceae</taxon>
        <taxon>Rhodosalinus</taxon>
    </lineage>
</organism>
<proteinExistence type="inferred from homology"/>
<feature type="transmembrane region" description="Helical" evidence="7">
    <location>
        <begin position="130"/>
        <end position="152"/>
    </location>
</feature>
<keyword evidence="5 7" id="KW-1133">Transmembrane helix</keyword>
<evidence type="ECO:0000256" key="6">
    <source>
        <dbReference type="ARBA" id="ARBA00023136"/>
    </source>
</evidence>
<feature type="transmembrane region" description="Helical" evidence="7">
    <location>
        <begin position="474"/>
        <end position="494"/>
    </location>
</feature>
<feature type="transmembrane region" description="Helical" evidence="7">
    <location>
        <begin position="251"/>
        <end position="268"/>
    </location>
</feature>
<dbReference type="EMBL" id="QNTQ01000006">
    <property type="protein sequence ID" value="RBI85919.1"/>
    <property type="molecule type" value="Genomic_DNA"/>
</dbReference>
<feature type="transmembrane region" description="Helical" evidence="7">
    <location>
        <begin position="75"/>
        <end position="98"/>
    </location>
</feature>
<feature type="transmembrane region" description="Helical" evidence="7">
    <location>
        <begin position="12"/>
        <end position="32"/>
    </location>
</feature>
<dbReference type="GO" id="GO:0043190">
    <property type="term" value="C:ATP-binding cassette (ABC) transporter complex"/>
    <property type="evidence" value="ECO:0007669"/>
    <property type="project" value="TreeGrafter"/>
</dbReference>
<evidence type="ECO:0000256" key="2">
    <source>
        <dbReference type="ARBA" id="ARBA00022448"/>
    </source>
</evidence>
<dbReference type="GO" id="GO:0015226">
    <property type="term" value="F:carnitine transmembrane transporter activity"/>
    <property type="evidence" value="ECO:0007669"/>
    <property type="project" value="TreeGrafter"/>
</dbReference>
<reference evidence="9 10" key="1">
    <citation type="submission" date="2018-07" db="EMBL/GenBank/DDBJ databases">
        <title>Rhodosalinus sp. strain E84T genomic sequence and assembly.</title>
        <authorList>
            <person name="Liu Z.-W."/>
            <person name="Lu D.-C."/>
        </authorList>
    </citation>
    <scope>NUCLEOTIDE SEQUENCE [LARGE SCALE GENOMIC DNA]</scope>
    <source>
        <strain evidence="9 10">E84</strain>
    </source>
</reference>
<name>A0A365UAC4_9RHOB</name>
<dbReference type="RefSeq" id="WP_113289178.1">
    <property type="nucleotide sequence ID" value="NZ_QNTQ01000006.1"/>
</dbReference>
<dbReference type="CDD" id="cd06261">
    <property type="entry name" value="TM_PBP2"/>
    <property type="match status" value="2"/>
</dbReference>
<protein>
    <submittedName>
        <fullName evidence="9">Glycine/betaine ABC transporter permease</fullName>
    </submittedName>
</protein>
<comment type="similarity">
    <text evidence="7">Belongs to the binding-protein-dependent transport system permease family.</text>
</comment>
<keyword evidence="6 7" id="KW-0472">Membrane</keyword>
<dbReference type="InterPro" id="IPR000515">
    <property type="entry name" value="MetI-like"/>
</dbReference>
<feature type="transmembrane region" description="Helical" evidence="7">
    <location>
        <begin position="439"/>
        <end position="468"/>
    </location>
</feature>
<dbReference type="GO" id="GO:0005275">
    <property type="term" value="F:amine transmembrane transporter activity"/>
    <property type="evidence" value="ECO:0007669"/>
    <property type="project" value="TreeGrafter"/>
</dbReference>
<evidence type="ECO:0000256" key="5">
    <source>
        <dbReference type="ARBA" id="ARBA00022989"/>
    </source>
</evidence>
<dbReference type="Proteomes" id="UP000253370">
    <property type="component" value="Unassembled WGS sequence"/>
</dbReference>
<evidence type="ECO:0000259" key="8">
    <source>
        <dbReference type="PROSITE" id="PS50928"/>
    </source>
</evidence>
<comment type="caution">
    <text evidence="9">The sequence shown here is derived from an EMBL/GenBank/DDBJ whole genome shotgun (WGS) entry which is preliminary data.</text>
</comment>
<accession>A0A365UAC4</accession>
<feature type="transmembrane region" description="Helical" evidence="7">
    <location>
        <begin position="655"/>
        <end position="676"/>
    </location>
</feature>
<dbReference type="OrthoDB" id="9815258at2"/>
<dbReference type="PANTHER" id="PTHR47737">
    <property type="entry name" value="GLYCINE BETAINE/PROLINE BETAINE TRANSPORT SYSTEM PERMEASE PROTEIN PROW"/>
    <property type="match status" value="1"/>
</dbReference>
<dbReference type="InterPro" id="IPR035906">
    <property type="entry name" value="MetI-like_sf"/>
</dbReference>
<comment type="subcellular location">
    <subcellularLocation>
        <location evidence="1 7">Cell membrane</location>
        <topology evidence="1 7">Multi-pass membrane protein</topology>
    </subcellularLocation>
</comment>